<reference evidence="3" key="1">
    <citation type="submission" date="2021-04" db="EMBL/GenBank/DDBJ databases">
        <title>Isolation and polyphasic classification of algal microorganism.</title>
        <authorList>
            <person name="Wang S."/>
        </authorList>
    </citation>
    <scope>NUCLEOTIDE SEQUENCE</scope>
    <source>
        <strain evidence="3">720a</strain>
    </source>
</reference>
<dbReference type="InterPro" id="IPR001242">
    <property type="entry name" value="Condensation_dom"/>
</dbReference>
<gene>
    <name evidence="3" type="ORF">KCX74_20205</name>
</gene>
<feature type="coiled-coil region" evidence="1">
    <location>
        <begin position="145"/>
        <end position="172"/>
    </location>
</feature>
<accession>A0A941DZ45</accession>
<protein>
    <recommendedName>
        <fullName evidence="2">Condensation domain-containing protein</fullName>
    </recommendedName>
</protein>
<sequence length="176" mass="20754">MFVNTLAMRHRPNKHKTFSEFLKEVKENSLQAYDNQNYQLEELIKEIDVKRNPGRNPLFDVLFDMTNIDISTDRIDLDHLQIKQKAISNTISKFDLSLKVLEISNTIQMSFEYSIALFKKEFMERAIKDFKVILEAVLNSGNSKIEHINVLNHEEKRNIEEIDNEVKKLRSTTFTF</sequence>
<dbReference type="GO" id="GO:0008610">
    <property type="term" value="P:lipid biosynthetic process"/>
    <property type="evidence" value="ECO:0007669"/>
    <property type="project" value="UniProtKB-ARBA"/>
</dbReference>
<evidence type="ECO:0000313" key="3">
    <source>
        <dbReference type="EMBL" id="MBR7798321.1"/>
    </source>
</evidence>
<evidence type="ECO:0000259" key="2">
    <source>
        <dbReference type="Pfam" id="PF00668"/>
    </source>
</evidence>
<dbReference type="InterPro" id="IPR023213">
    <property type="entry name" value="CAT-like_dom_sf"/>
</dbReference>
<dbReference type="SUPFAM" id="SSF52777">
    <property type="entry name" value="CoA-dependent acyltransferases"/>
    <property type="match status" value="1"/>
</dbReference>
<dbReference type="GO" id="GO:0043041">
    <property type="term" value="P:amino acid activation for nonribosomal peptide biosynthetic process"/>
    <property type="evidence" value="ECO:0007669"/>
    <property type="project" value="TreeGrafter"/>
</dbReference>
<name>A0A941DZ45_9BACI</name>
<dbReference type="EMBL" id="JAGSOT010000115">
    <property type="protein sequence ID" value="MBR7798321.1"/>
    <property type="molecule type" value="Genomic_DNA"/>
</dbReference>
<feature type="domain" description="Condensation" evidence="2">
    <location>
        <begin position="1"/>
        <end position="159"/>
    </location>
</feature>
<dbReference type="AlphaFoldDB" id="A0A941DZ45"/>
<feature type="non-terminal residue" evidence="3">
    <location>
        <position position="1"/>
    </location>
</feature>
<dbReference type="Gene3D" id="3.30.559.10">
    <property type="entry name" value="Chloramphenicol acetyltransferase-like domain"/>
    <property type="match status" value="1"/>
</dbReference>
<evidence type="ECO:0000256" key="1">
    <source>
        <dbReference type="SAM" id="Coils"/>
    </source>
</evidence>
<dbReference type="PANTHER" id="PTHR45527:SF1">
    <property type="entry name" value="FATTY ACID SYNTHASE"/>
    <property type="match status" value="1"/>
</dbReference>
<organism evidence="3 4">
    <name type="scientific">Virgibacillus salarius</name>
    <dbReference type="NCBI Taxonomy" id="447199"/>
    <lineage>
        <taxon>Bacteria</taxon>
        <taxon>Bacillati</taxon>
        <taxon>Bacillota</taxon>
        <taxon>Bacilli</taxon>
        <taxon>Bacillales</taxon>
        <taxon>Bacillaceae</taxon>
        <taxon>Virgibacillus</taxon>
    </lineage>
</organism>
<dbReference type="Gene3D" id="3.30.559.30">
    <property type="entry name" value="Nonribosomal peptide synthetase, condensation domain"/>
    <property type="match status" value="1"/>
</dbReference>
<dbReference type="GO" id="GO:0044550">
    <property type="term" value="P:secondary metabolite biosynthetic process"/>
    <property type="evidence" value="ECO:0007669"/>
    <property type="project" value="TreeGrafter"/>
</dbReference>
<dbReference type="Proteomes" id="UP000675284">
    <property type="component" value="Unassembled WGS sequence"/>
</dbReference>
<dbReference type="GO" id="GO:0031177">
    <property type="term" value="F:phosphopantetheine binding"/>
    <property type="evidence" value="ECO:0007669"/>
    <property type="project" value="TreeGrafter"/>
</dbReference>
<evidence type="ECO:0000313" key="4">
    <source>
        <dbReference type="Proteomes" id="UP000675284"/>
    </source>
</evidence>
<dbReference type="GO" id="GO:0005829">
    <property type="term" value="C:cytosol"/>
    <property type="evidence" value="ECO:0007669"/>
    <property type="project" value="TreeGrafter"/>
</dbReference>
<dbReference type="RefSeq" id="WP_166531041.1">
    <property type="nucleotide sequence ID" value="NZ_JAGSOT010000115.1"/>
</dbReference>
<keyword evidence="1" id="KW-0175">Coiled coil</keyword>
<dbReference type="GO" id="GO:0003824">
    <property type="term" value="F:catalytic activity"/>
    <property type="evidence" value="ECO:0007669"/>
    <property type="project" value="InterPro"/>
</dbReference>
<comment type="caution">
    <text evidence="3">The sequence shown here is derived from an EMBL/GenBank/DDBJ whole genome shotgun (WGS) entry which is preliminary data.</text>
</comment>
<keyword evidence="4" id="KW-1185">Reference proteome</keyword>
<dbReference type="PANTHER" id="PTHR45527">
    <property type="entry name" value="NONRIBOSOMAL PEPTIDE SYNTHETASE"/>
    <property type="match status" value="1"/>
</dbReference>
<proteinExistence type="predicted"/>
<dbReference type="Pfam" id="PF00668">
    <property type="entry name" value="Condensation"/>
    <property type="match status" value="1"/>
</dbReference>